<dbReference type="EMBL" id="CADIKI010000030">
    <property type="protein sequence ID" value="CAB3809583.1"/>
    <property type="molecule type" value="Genomic_DNA"/>
</dbReference>
<name>A0A6J5GZN1_9BURK</name>
<dbReference type="Proteomes" id="UP000494252">
    <property type="component" value="Unassembled WGS sequence"/>
</dbReference>
<gene>
    <name evidence="1" type="ORF">LMG27177_06838</name>
</gene>
<keyword evidence="2" id="KW-1185">Reference proteome</keyword>
<accession>A0A6J5GZN1</accession>
<proteinExistence type="predicted"/>
<organism evidence="1 2">
    <name type="scientific">Paraburkholderia fynbosensis</name>
    <dbReference type="NCBI Taxonomy" id="1200993"/>
    <lineage>
        <taxon>Bacteria</taxon>
        <taxon>Pseudomonadati</taxon>
        <taxon>Pseudomonadota</taxon>
        <taxon>Betaproteobacteria</taxon>
        <taxon>Burkholderiales</taxon>
        <taxon>Burkholderiaceae</taxon>
        <taxon>Paraburkholderia</taxon>
    </lineage>
</organism>
<evidence type="ECO:0000313" key="1">
    <source>
        <dbReference type="EMBL" id="CAB3809583.1"/>
    </source>
</evidence>
<reference evidence="1 2" key="1">
    <citation type="submission" date="2020-04" db="EMBL/GenBank/DDBJ databases">
        <authorList>
            <person name="De Canck E."/>
        </authorList>
    </citation>
    <scope>NUCLEOTIDE SEQUENCE [LARGE SCALE GENOMIC DNA]</scope>
    <source>
        <strain evidence="1 2">LMG 27177</strain>
    </source>
</reference>
<sequence>MNLLRRSRGYHIVVEALVALFVYSPTLANASEDPSNANAEVAGQRAHFAREFCSVPAEQIEQYKLEFKGRSEASDFELWWARGWHNEVSQAVQLRAMRDSNPKEYALRVKGSCARLKWQAKNALRRTK</sequence>
<dbReference type="RefSeq" id="WP_175165862.1">
    <property type="nucleotide sequence ID" value="NZ_CADIKI010000030.1"/>
</dbReference>
<evidence type="ECO:0000313" key="2">
    <source>
        <dbReference type="Proteomes" id="UP000494252"/>
    </source>
</evidence>
<dbReference type="AlphaFoldDB" id="A0A6J5GZN1"/>
<protein>
    <submittedName>
        <fullName evidence="1">Uncharacterized protein</fullName>
    </submittedName>
</protein>